<evidence type="ECO:0000256" key="5">
    <source>
        <dbReference type="ARBA" id="ARBA00022827"/>
    </source>
</evidence>
<dbReference type="EC" id="1.18.1.2" evidence="3"/>
<sequence>MVATIVMDTQGSSTVVGQRLPGLTLARTRHRDDDAGVAEPAVRNPSVPARPLRVAVVGAGPAGIYAADALAGQDDVPVAVDLIDRLPTPFGLVRHGIAPDHLKMRALRETLHHTLDHARVRFVGNVEIGTDLGLDELRRHVDAVVYTYGAAGDRALGIPGEELPGSLAATDVVAWYCGHPDADRARVEELVARARDVVVVGVGNVALDVARVLARSPAELHPTDMPHHVLDALAAAPVERITVLGRRGPAQASFTTQELRELGHLAAATVLVDPADLTDAGDAALAAEDRHVARNLAALADYAGHEAAPGTVSVRLRFHARPVRLLGTDRVIGVEVERTTVDAEGRAVGTGELDVVPADLVVRSVGYRGHALPGLPLDGGTVPHDAGRVLRDGEVSRGEYVAGWIKRGPTGVVGTNKHDARETVASLLADVASGVLRPGGDDDWVDTLRTRGGHPVLLADWRAIDAAEIALGAVHGRARTTLHERESLLAAVRAAAAAQEG</sequence>
<protein>
    <recommendedName>
        <fullName evidence="3">ferredoxin--NADP(+) reductase</fullName>
        <ecNumber evidence="3">1.18.1.2</ecNumber>
    </recommendedName>
</protein>
<dbReference type="Gene3D" id="3.40.50.720">
    <property type="entry name" value="NAD(P)-binding Rossmann-like Domain"/>
    <property type="match status" value="1"/>
</dbReference>
<evidence type="ECO:0000256" key="4">
    <source>
        <dbReference type="ARBA" id="ARBA00022630"/>
    </source>
</evidence>
<dbReference type="PRINTS" id="PR00419">
    <property type="entry name" value="ADXRDTASE"/>
</dbReference>
<name>A0ABQ2G082_9ACTN</name>
<dbReference type="InterPro" id="IPR021163">
    <property type="entry name" value="Ferredox_Rdtase_adrenod"/>
</dbReference>
<keyword evidence="4" id="KW-0285">Flavoprotein</keyword>
<dbReference type="Pfam" id="PF07992">
    <property type="entry name" value="Pyr_redox_2"/>
    <property type="match status" value="1"/>
</dbReference>
<comment type="caution">
    <text evidence="10">The sequence shown here is derived from an EMBL/GenBank/DDBJ whole genome shotgun (WGS) entry which is preliminary data.</text>
</comment>
<evidence type="ECO:0000259" key="9">
    <source>
        <dbReference type="Pfam" id="PF07992"/>
    </source>
</evidence>
<proteinExistence type="inferred from homology"/>
<reference evidence="11" key="1">
    <citation type="journal article" date="2019" name="Int. J. Syst. Evol. Microbiol.">
        <title>The Global Catalogue of Microorganisms (GCM) 10K type strain sequencing project: providing services to taxonomists for standard genome sequencing and annotation.</title>
        <authorList>
            <consortium name="The Broad Institute Genomics Platform"/>
            <consortium name="The Broad Institute Genome Sequencing Center for Infectious Disease"/>
            <person name="Wu L."/>
            <person name="Ma J."/>
        </authorList>
    </citation>
    <scope>NUCLEOTIDE SEQUENCE [LARGE SCALE GENOMIC DNA]</scope>
    <source>
        <strain evidence="11">CGMCC 4.5581</strain>
    </source>
</reference>
<keyword evidence="6" id="KW-0521">NADP</keyword>
<dbReference type="Gene3D" id="3.50.50.60">
    <property type="entry name" value="FAD/NAD(P)-binding domain"/>
    <property type="match status" value="1"/>
</dbReference>
<dbReference type="PIRSF" id="PIRSF000362">
    <property type="entry name" value="FNR"/>
    <property type="match status" value="1"/>
</dbReference>
<accession>A0ABQ2G082</accession>
<dbReference type="InterPro" id="IPR023753">
    <property type="entry name" value="FAD/NAD-binding_dom"/>
</dbReference>
<keyword evidence="11" id="KW-1185">Reference proteome</keyword>
<organism evidence="10 11">
    <name type="scientific">Modestobacter marinus</name>
    <dbReference type="NCBI Taxonomy" id="477641"/>
    <lineage>
        <taxon>Bacteria</taxon>
        <taxon>Bacillati</taxon>
        <taxon>Actinomycetota</taxon>
        <taxon>Actinomycetes</taxon>
        <taxon>Geodermatophilales</taxon>
        <taxon>Geodermatophilaceae</taxon>
        <taxon>Modestobacter</taxon>
    </lineage>
</organism>
<evidence type="ECO:0000256" key="8">
    <source>
        <dbReference type="ARBA" id="ARBA00047776"/>
    </source>
</evidence>
<comment type="catalytic activity">
    <reaction evidence="8">
        <text>2 reduced [2Fe-2S]-[ferredoxin] + NADP(+) + H(+) = 2 oxidized [2Fe-2S]-[ferredoxin] + NADPH</text>
        <dbReference type="Rhea" id="RHEA:20125"/>
        <dbReference type="Rhea" id="RHEA-COMP:10000"/>
        <dbReference type="Rhea" id="RHEA-COMP:10001"/>
        <dbReference type="ChEBI" id="CHEBI:15378"/>
        <dbReference type="ChEBI" id="CHEBI:33737"/>
        <dbReference type="ChEBI" id="CHEBI:33738"/>
        <dbReference type="ChEBI" id="CHEBI:57783"/>
        <dbReference type="ChEBI" id="CHEBI:58349"/>
        <dbReference type="EC" id="1.18.1.2"/>
    </reaction>
</comment>
<dbReference type="SUPFAM" id="SSF51971">
    <property type="entry name" value="Nucleotide-binding domain"/>
    <property type="match status" value="2"/>
</dbReference>
<dbReference type="PANTHER" id="PTHR48467:SF1">
    <property type="entry name" value="GLUTAMATE SYNTHASE 1 [NADH], CHLOROPLASTIC-LIKE"/>
    <property type="match status" value="1"/>
</dbReference>
<keyword evidence="5" id="KW-0274">FAD</keyword>
<evidence type="ECO:0000256" key="7">
    <source>
        <dbReference type="ARBA" id="ARBA00023002"/>
    </source>
</evidence>
<evidence type="ECO:0000256" key="2">
    <source>
        <dbReference type="ARBA" id="ARBA00008312"/>
    </source>
</evidence>
<dbReference type="PANTHER" id="PTHR48467">
    <property type="entry name" value="GLUTAMATE SYNTHASE 1 [NADH], CHLOROPLASTIC-LIKE"/>
    <property type="match status" value="1"/>
</dbReference>
<evidence type="ECO:0000313" key="11">
    <source>
        <dbReference type="Proteomes" id="UP000648663"/>
    </source>
</evidence>
<evidence type="ECO:0000313" key="10">
    <source>
        <dbReference type="EMBL" id="GGL68847.1"/>
    </source>
</evidence>
<gene>
    <name evidence="10" type="ORF">GCM10011589_26420</name>
</gene>
<dbReference type="Proteomes" id="UP000648663">
    <property type="component" value="Unassembled WGS sequence"/>
</dbReference>
<feature type="domain" description="FAD/NAD(P)-binding" evidence="9">
    <location>
        <begin position="53"/>
        <end position="219"/>
    </location>
</feature>
<dbReference type="InterPro" id="IPR055275">
    <property type="entry name" value="Ferredox_Rdtase"/>
</dbReference>
<dbReference type="EMBL" id="BMMI01000004">
    <property type="protein sequence ID" value="GGL68847.1"/>
    <property type="molecule type" value="Genomic_DNA"/>
</dbReference>
<evidence type="ECO:0000256" key="1">
    <source>
        <dbReference type="ARBA" id="ARBA00001974"/>
    </source>
</evidence>
<comment type="similarity">
    <text evidence="2">Belongs to the ferredoxin--NADP reductase type 1 family.</text>
</comment>
<dbReference type="InterPro" id="IPR036188">
    <property type="entry name" value="FAD/NAD-bd_sf"/>
</dbReference>
<comment type="cofactor">
    <cofactor evidence="1">
        <name>FAD</name>
        <dbReference type="ChEBI" id="CHEBI:57692"/>
    </cofactor>
</comment>
<keyword evidence="7" id="KW-0560">Oxidoreductase</keyword>
<evidence type="ECO:0000256" key="6">
    <source>
        <dbReference type="ARBA" id="ARBA00022857"/>
    </source>
</evidence>
<evidence type="ECO:0000256" key="3">
    <source>
        <dbReference type="ARBA" id="ARBA00013223"/>
    </source>
</evidence>